<dbReference type="Pfam" id="PF02826">
    <property type="entry name" value="2-Hacid_dh_C"/>
    <property type="match status" value="1"/>
</dbReference>
<evidence type="ECO:0000313" key="8">
    <source>
        <dbReference type="Proteomes" id="UP001597267"/>
    </source>
</evidence>
<dbReference type="InterPro" id="IPR029753">
    <property type="entry name" value="D-isomer_DH_CS"/>
</dbReference>
<dbReference type="Proteomes" id="UP001597267">
    <property type="component" value="Unassembled WGS sequence"/>
</dbReference>
<keyword evidence="3" id="KW-0520">NAD</keyword>
<name>A0ABW4J8L4_9LACO</name>
<keyword evidence="8" id="KW-1185">Reference proteome</keyword>
<dbReference type="PANTHER" id="PTHR42789:SF1">
    <property type="entry name" value="D-ISOMER SPECIFIC 2-HYDROXYACID DEHYDROGENASE FAMILY PROTEIN (AFU_ORTHOLOGUE AFUA_6G10090)"/>
    <property type="match status" value="1"/>
</dbReference>
<dbReference type="RefSeq" id="WP_125712288.1">
    <property type="nucleotide sequence ID" value="NZ_JBHTOP010000026.1"/>
</dbReference>
<dbReference type="InterPro" id="IPR006140">
    <property type="entry name" value="D-isomer_DH_NAD-bd"/>
</dbReference>
<evidence type="ECO:0000256" key="2">
    <source>
        <dbReference type="ARBA" id="ARBA00023002"/>
    </source>
</evidence>
<sequence>MTKVFIAAKIPQHAHQLLMDAGIEVQEHTGNLLITQEQLIAGVKDCDVLITALSTQVPEAVIDRAPNLKLIANYGAGFNNIDTNYAKTKQILVTNTPFVSTDSTAELAVALILSISRRIVEGDRLMQTKGFNGWAPLFFLGHQVSHKTLGIIGMGQIGQGVAKRLKGFDMEILYTQRQRLDPEIENALNAQYVPFDELITRSDYVTLHLPFTPETKHLINGAVFQAMKPSAYFINAARGPIVDEAALAQAISDQAIAGAALDVYEDEPNVYPALKNLDNVILEPHIGNATVEARDAMAEIVANNTIALAQGALPRYIVNP</sequence>
<dbReference type="InterPro" id="IPR050857">
    <property type="entry name" value="D-2-hydroxyacid_DH"/>
</dbReference>
<comment type="caution">
    <text evidence="7">The sequence shown here is derived from an EMBL/GenBank/DDBJ whole genome shotgun (WGS) entry which is preliminary data.</text>
</comment>
<dbReference type="SUPFAM" id="SSF51735">
    <property type="entry name" value="NAD(P)-binding Rossmann-fold domains"/>
    <property type="match status" value="1"/>
</dbReference>
<dbReference type="InterPro" id="IPR006139">
    <property type="entry name" value="D-isomer_2_OHA_DH_cat_dom"/>
</dbReference>
<accession>A0ABW4J8L4</accession>
<evidence type="ECO:0000313" key="7">
    <source>
        <dbReference type="EMBL" id="MFD1672364.1"/>
    </source>
</evidence>
<proteinExistence type="inferred from homology"/>
<evidence type="ECO:0000256" key="1">
    <source>
        <dbReference type="ARBA" id="ARBA00005854"/>
    </source>
</evidence>
<dbReference type="InterPro" id="IPR036291">
    <property type="entry name" value="NAD(P)-bd_dom_sf"/>
</dbReference>
<dbReference type="Pfam" id="PF00389">
    <property type="entry name" value="2-Hacid_dh"/>
    <property type="match status" value="1"/>
</dbReference>
<dbReference type="EMBL" id="JBHTOP010000026">
    <property type="protein sequence ID" value="MFD1672364.1"/>
    <property type="molecule type" value="Genomic_DNA"/>
</dbReference>
<dbReference type="SUPFAM" id="SSF52283">
    <property type="entry name" value="Formate/glycerate dehydrogenase catalytic domain-like"/>
    <property type="match status" value="1"/>
</dbReference>
<dbReference type="PANTHER" id="PTHR42789">
    <property type="entry name" value="D-ISOMER SPECIFIC 2-HYDROXYACID DEHYDROGENASE FAMILY PROTEIN (AFU_ORTHOLOGUE AFUA_6G10090)"/>
    <property type="match status" value="1"/>
</dbReference>
<comment type="similarity">
    <text evidence="1 4">Belongs to the D-isomer specific 2-hydroxyacid dehydrogenase family.</text>
</comment>
<gene>
    <name evidence="7" type="ORF">ACFQ5M_09665</name>
</gene>
<feature type="domain" description="D-isomer specific 2-hydroxyacid dehydrogenase NAD-binding" evidence="6">
    <location>
        <begin position="109"/>
        <end position="287"/>
    </location>
</feature>
<evidence type="ECO:0000259" key="6">
    <source>
        <dbReference type="Pfam" id="PF02826"/>
    </source>
</evidence>
<reference evidence="8" key="1">
    <citation type="journal article" date="2019" name="Int. J. Syst. Evol. Microbiol.">
        <title>The Global Catalogue of Microorganisms (GCM) 10K type strain sequencing project: providing services to taxonomists for standard genome sequencing and annotation.</title>
        <authorList>
            <consortium name="The Broad Institute Genomics Platform"/>
            <consortium name="The Broad Institute Genome Sequencing Center for Infectious Disease"/>
            <person name="Wu L."/>
            <person name="Ma J."/>
        </authorList>
    </citation>
    <scope>NUCLEOTIDE SEQUENCE [LARGE SCALE GENOMIC DNA]</scope>
    <source>
        <strain evidence="8">CCM 8896</strain>
    </source>
</reference>
<keyword evidence="2 4" id="KW-0560">Oxidoreductase</keyword>
<evidence type="ECO:0000256" key="4">
    <source>
        <dbReference type="RuleBase" id="RU003719"/>
    </source>
</evidence>
<dbReference type="CDD" id="cd12178">
    <property type="entry name" value="2-Hacid_dh_13"/>
    <property type="match status" value="1"/>
</dbReference>
<protein>
    <submittedName>
        <fullName evidence="7">2-hydroxyacid dehydrogenase family protein</fullName>
    </submittedName>
</protein>
<evidence type="ECO:0000256" key="3">
    <source>
        <dbReference type="ARBA" id="ARBA00023027"/>
    </source>
</evidence>
<evidence type="ECO:0000259" key="5">
    <source>
        <dbReference type="Pfam" id="PF00389"/>
    </source>
</evidence>
<dbReference type="Gene3D" id="3.40.50.720">
    <property type="entry name" value="NAD(P)-binding Rossmann-like Domain"/>
    <property type="match status" value="2"/>
</dbReference>
<feature type="domain" description="D-isomer specific 2-hydroxyacid dehydrogenase catalytic" evidence="5">
    <location>
        <begin position="4"/>
        <end position="319"/>
    </location>
</feature>
<dbReference type="PROSITE" id="PS00671">
    <property type="entry name" value="D_2_HYDROXYACID_DH_3"/>
    <property type="match status" value="1"/>
</dbReference>
<organism evidence="7 8">
    <name type="scientific">Agrilactobacillus yilanensis</name>
    <dbReference type="NCBI Taxonomy" id="2485997"/>
    <lineage>
        <taxon>Bacteria</taxon>
        <taxon>Bacillati</taxon>
        <taxon>Bacillota</taxon>
        <taxon>Bacilli</taxon>
        <taxon>Lactobacillales</taxon>
        <taxon>Lactobacillaceae</taxon>
        <taxon>Agrilactobacillus</taxon>
    </lineage>
</organism>